<dbReference type="Proteomes" id="UP000311382">
    <property type="component" value="Unassembled WGS sequence"/>
</dbReference>
<accession>A0A5C5FPE0</accession>
<name>A0A5C5FPE0_9BASI</name>
<evidence type="ECO:0008006" key="4">
    <source>
        <dbReference type="Google" id="ProtNLM"/>
    </source>
</evidence>
<reference evidence="2 3" key="1">
    <citation type="submission" date="2019-03" db="EMBL/GenBank/DDBJ databases">
        <title>Rhodosporidium diobovatum UCD-FST 08-225 genome sequencing, assembly, and annotation.</title>
        <authorList>
            <person name="Fakankun I.U."/>
            <person name="Fristensky B."/>
            <person name="Levin D.B."/>
        </authorList>
    </citation>
    <scope>NUCLEOTIDE SEQUENCE [LARGE SCALE GENOMIC DNA]</scope>
    <source>
        <strain evidence="2 3">UCD-FST 08-225</strain>
    </source>
</reference>
<organism evidence="2 3">
    <name type="scientific">Rhodotorula diobovata</name>
    <dbReference type="NCBI Taxonomy" id="5288"/>
    <lineage>
        <taxon>Eukaryota</taxon>
        <taxon>Fungi</taxon>
        <taxon>Dikarya</taxon>
        <taxon>Basidiomycota</taxon>
        <taxon>Pucciniomycotina</taxon>
        <taxon>Microbotryomycetes</taxon>
        <taxon>Sporidiobolales</taxon>
        <taxon>Sporidiobolaceae</taxon>
        <taxon>Rhodotorula</taxon>
    </lineage>
</organism>
<comment type="caution">
    <text evidence="2">The sequence shown here is derived from an EMBL/GenBank/DDBJ whole genome shotgun (WGS) entry which is preliminary data.</text>
</comment>
<proteinExistence type="predicted"/>
<feature type="region of interest" description="Disordered" evidence="1">
    <location>
        <begin position="1"/>
        <end position="65"/>
    </location>
</feature>
<evidence type="ECO:0000313" key="2">
    <source>
        <dbReference type="EMBL" id="TNY18116.1"/>
    </source>
</evidence>
<dbReference type="AlphaFoldDB" id="A0A5C5FPE0"/>
<gene>
    <name evidence="2" type="ORF">DMC30DRAFT_403996</name>
</gene>
<feature type="compositionally biased region" description="Low complexity" evidence="1">
    <location>
        <begin position="15"/>
        <end position="50"/>
    </location>
</feature>
<evidence type="ECO:0000256" key="1">
    <source>
        <dbReference type="SAM" id="MobiDB-lite"/>
    </source>
</evidence>
<feature type="compositionally biased region" description="Polar residues" evidence="1">
    <location>
        <begin position="273"/>
        <end position="285"/>
    </location>
</feature>
<sequence>MDFLTQSFSPAARVPQAQQATQPEAPTYAEPSSPSTSAAPSAGSPTTTSTTRDRRTSDSASVATSSTFGTAALEQTAAHFAALRTADTAESPTVGLPGEPIVEAPSLARGDWLTYGRVKAQVVLWPEGTVGVKGGKKLREREGDEEWVVEGTLWITKNKEIILVLSHDKPPIHVDRSRARLASLGRRLSGSLGRTVSRESGERVAAPVGSSTSTGDDDAEHEQHKSGFSGFVKKMVSAVTPGGKSSSHGETSGDGVTLTRTRTGERTPRTTTNGEAASATTPQRRQSGDETARHGALTFEEPEKVHSPFPTYKGHPVTALYISSPALINSVRFYPHRKVERSSFGAGSKDAPVSSAPGAAAPKDENGRIPSPSAEDHVLLVQAPVVELDVVDKDKALETVGSEGSKREVTVGFVFKDVLLMKCVSPSFLGRLRNI</sequence>
<feature type="compositionally biased region" description="Low complexity" evidence="1">
    <location>
        <begin position="351"/>
        <end position="361"/>
    </location>
</feature>
<dbReference type="OrthoDB" id="2538274at2759"/>
<feature type="region of interest" description="Disordered" evidence="1">
    <location>
        <begin position="343"/>
        <end position="366"/>
    </location>
</feature>
<evidence type="ECO:0000313" key="3">
    <source>
        <dbReference type="Proteomes" id="UP000311382"/>
    </source>
</evidence>
<feature type="region of interest" description="Disordered" evidence="1">
    <location>
        <begin position="190"/>
        <end position="292"/>
    </location>
</feature>
<dbReference type="EMBL" id="SOZI01000155">
    <property type="protein sequence ID" value="TNY18116.1"/>
    <property type="molecule type" value="Genomic_DNA"/>
</dbReference>
<protein>
    <recommendedName>
        <fullName evidence="4">Proteophosphoglycan ppg4</fullName>
    </recommendedName>
</protein>
<keyword evidence="3" id="KW-1185">Reference proteome</keyword>